<feature type="region of interest" description="Disordered" evidence="2">
    <location>
        <begin position="67"/>
        <end position="142"/>
    </location>
</feature>
<dbReference type="PANTHER" id="PTHR35317">
    <property type="entry name" value="OS04G0629600 PROTEIN"/>
    <property type="match status" value="1"/>
</dbReference>
<protein>
    <recommendedName>
        <fullName evidence="3">CCHC-type domain-containing protein</fullName>
    </recommendedName>
</protein>
<evidence type="ECO:0000256" key="1">
    <source>
        <dbReference type="PROSITE-ProRule" id="PRU00047"/>
    </source>
</evidence>
<keyword evidence="1" id="KW-0479">Metal-binding</keyword>
<dbReference type="Gene3D" id="4.10.60.10">
    <property type="entry name" value="Zinc finger, CCHC-type"/>
    <property type="match status" value="1"/>
</dbReference>
<feature type="compositionally biased region" description="Gly residues" evidence="2">
    <location>
        <begin position="243"/>
        <end position="254"/>
    </location>
</feature>
<accession>B9FIH1</accession>
<feature type="domain" description="CCHC-type" evidence="3">
    <location>
        <begin position="532"/>
        <end position="547"/>
    </location>
</feature>
<name>B9FIH1_ORYSJ</name>
<evidence type="ECO:0000259" key="3">
    <source>
        <dbReference type="PROSITE" id="PS50158"/>
    </source>
</evidence>
<keyword evidence="1" id="KW-0862">Zinc</keyword>
<evidence type="ECO:0000313" key="4">
    <source>
        <dbReference type="EMBL" id="EEE64790.1"/>
    </source>
</evidence>
<dbReference type="EMBL" id="CM000142">
    <property type="protein sequence ID" value="EEE64790.1"/>
    <property type="molecule type" value="Genomic_DNA"/>
</dbReference>
<dbReference type="SUPFAM" id="SSF57756">
    <property type="entry name" value="Retrovirus zinc finger-like domains"/>
    <property type="match status" value="1"/>
</dbReference>
<keyword evidence="1" id="KW-0863">Zinc-finger</keyword>
<dbReference type="InterPro" id="IPR036875">
    <property type="entry name" value="Znf_CCHC_sf"/>
</dbReference>
<feature type="compositionally biased region" description="Low complexity" evidence="2">
    <location>
        <begin position="82"/>
        <end position="100"/>
    </location>
</feature>
<feature type="compositionally biased region" description="Basic and acidic residues" evidence="2">
    <location>
        <begin position="131"/>
        <end position="142"/>
    </location>
</feature>
<dbReference type="GO" id="GO:0003676">
    <property type="term" value="F:nucleic acid binding"/>
    <property type="evidence" value="ECO:0007669"/>
    <property type="project" value="InterPro"/>
</dbReference>
<feature type="compositionally biased region" description="Acidic residues" evidence="2">
    <location>
        <begin position="101"/>
        <end position="113"/>
    </location>
</feature>
<sequence length="570" mass="62369">MATKAALRSLWSAFDKQASSIIDKLVWPWLMPADDTEEGAKRRAEEITEELAQLEKTRMTTWARSVVESFDTAPPPSPPPLSAYYASSSSSVACDQQQQDGDGDGDGDADLTDTDTSPRPRPLCCGPGLARTKEEEGEGLQRRTDAVLVKRLRRARFAAWTSAALHKFDFDDAAPTVPPPPPATMIPPPTVTATITPLWPPPPPTKKEEHEGLQRRTDAVVVLVRMQRRARFAAWTNAALHNSGGGGSSSGNGDGVYTPPPIRRGSGGGGSSSGNGGDGSLGGHELVVQQVKEAGVTLRYPMLGENNYGVWAVKMKIFMRAQGVWAAVEGNAADEKMDQMALAAIVQAVPEAMVMAISEKETAREAWDALKQMNMGEERVKKARVQTLKRVLHGMYMGNSEKINDFALKVTTIVNEIHSLGTKVEETTVVEKLLHSVPDKFQSLISTIEQWGDVSEMTVTETIRRLRAFEESSKGRRRENAGEEQLLIAGAEQRLTRTEWEAIVAKEKKSDEASGNGEKKFRGKFNKSKIECRRCGKFGHFADECDEPRKMAKAVTQLVIADADDEPTLL</sequence>
<evidence type="ECO:0000256" key="2">
    <source>
        <dbReference type="SAM" id="MobiDB-lite"/>
    </source>
</evidence>
<dbReference type="Proteomes" id="UP000007752">
    <property type="component" value="Chromosome 5"/>
</dbReference>
<feature type="compositionally biased region" description="Gly residues" evidence="2">
    <location>
        <begin position="265"/>
        <end position="282"/>
    </location>
</feature>
<dbReference type="InterPro" id="IPR001878">
    <property type="entry name" value="Znf_CCHC"/>
</dbReference>
<dbReference type="PANTHER" id="PTHR35317:SF38">
    <property type="entry name" value="RNA-DIRECTED DNA POLYMERASE"/>
    <property type="match status" value="1"/>
</dbReference>
<dbReference type="SMART" id="SM00343">
    <property type="entry name" value="ZnF_C2HC"/>
    <property type="match status" value="1"/>
</dbReference>
<gene>
    <name evidence="4" type="ORF">OsJ_19646</name>
</gene>
<feature type="region of interest" description="Disordered" evidence="2">
    <location>
        <begin position="241"/>
        <end position="283"/>
    </location>
</feature>
<dbReference type="GO" id="GO:0008270">
    <property type="term" value="F:zinc ion binding"/>
    <property type="evidence" value="ECO:0007669"/>
    <property type="project" value="UniProtKB-KW"/>
</dbReference>
<dbReference type="AlphaFoldDB" id="B9FIH1"/>
<organism evidence="4">
    <name type="scientific">Oryza sativa subsp. japonica</name>
    <name type="common">Rice</name>
    <dbReference type="NCBI Taxonomy" id="39947"/>
    <lineage>
        <taxon>Eukaryota</taxon>
        <taxon>Viridiplantae</taxon>
        <taxon>Streptophyta</taxon>
        <taxon>Embryophyta</taxon>
        <taxon>Tracheophyta</taxon>
        <taxon>Spermatophyta</taxon>
        <taxon>Magnoliopsida</taxon>
        <taxon>Liliopsida</taxon>
        <taxon>Poales</taxon>
        <taxon>Poaceae</taxon>
        <taxon>BOP clade</taxon>
        <taxon>Oryzoideae</taxon>
        <taxon>Oryzeae</taxon>
        <taxon>Oryzinae</taxon>
        <taxon>Oryza</taxon>
        <taxon>Oryza sativa</taxon>
    </lineage>
</organism>
<reference evidence="4" key="2">
    <citation type="submission" date="2008-12" db="EMBL/GenBank/DDBJ databases">
        <title>Improved gene annotation of the rice (Oryza sativa) genomes.</title>
        <authorList>
            <person name="Wang J."/>
            <person name="Li R."/>
            <person name="Fan W."/>
            <person name="Huang Q."/>
            <person name="Zhang J."/>
            <person name="Zhou Y."/>
            <person name="Hu Y."/>
            <person name="Zi S."/>
            <person name="Li J."/>
            <person name="Ni P."/>
            <person name="Zheng H."/>
            <person name="Zhang Y."/>
            <person name="Zhao M."/>
            <person name="Hao Q."/>
            <person name="McDermott J."/>
            <person name="Samudrala R."/>
            <person name="Kristiansen K."/>
            <person name="Wong G.K.-S."/>
        </authorList>
    </citation>
    <scope>NUCLEOTIDE SEQUENCE</scope>
</reference>
<reference evidence="4" key="1">
    <citation type="journal article" date="2005" name="PLoS Biol.">
        <title>The genomes of Oryza sativa: a history of duplications.</title>
        <authorList>
            <person name="Yu J."/>
            <person name="Wang J."/>
            <person name="Lin W."/>
            <person name="Li S."/>
            <person name="Li H."/>
            <person name="Zhou J."/>
            <person name="Ni P."/>
            <person name="Dong W."/>
            <person name="Hu S."/>
            <person name="Zeng C."/>
            <person name="Zhang J."/>
            <person name="Zhang Y."/>
            <person name="Li R."/>
            <person name="Xu Z."/>
            <person name="Li S."/>
            <person name="Li X."/>
            <person name="Zheng H."/>
            <person name="Cong L."/>
            <person name="Lin L."/>
            <person name="Yin J."/>
            <person name="Geng J."/>
            <person name="Li G."/>
            <person name="Shi J."/>
            <person name="Liu J."/>
            <person name="Lv H."/>
            <person name="Li J."/>
            <person name="Wang J."/>
            <person name="Deng Y."/>
            <person name="Ran L."/>
            <person name="Shi X."/>
            <person name="Wang X."/>
            <person name="Wu Q."/>
            <person name="Li C."/>
            <person name="Ren X."/>
            <person name="Wang J."/>
            <person name="Wang X."/>
            <person name="Li D."/>
            <person name="Liu D."/>
            <person name="Zhang X."/>
            <person name="Ji Z."/>
            <person name="Zhao W."/>
            <person name="Sun Y."/>
            <person name="Zhang Z."/>
            <person name="Bao J."/>
            <person name="Han Y."/>
            <person name="Dong L."/>
            <person name="Ji J."/>
            <person name="Chen P."/>
            <person name="Wu S."/>
            <person name="Liu J."/>
            <person name="Xiao Y."/>
            <person name="Bu D."/>
            <person name="Tan J."/>
            <person name="Yang L."/>
            <person name="Ye C."/>
            <person name="Zhang J."/>
            <person name="Xu J."/>
            <person name="Zhou Y."/>
            <person name="Yu Y."/>
            <person name="Zhang B."/>
            <person name="Zhuang S."/>
            <person name="Wei H."/>
            <person name="Liu B."/>
            <person name="Lei M."/>
            <person name="Yu H."/>
            <person name="Li Y."/>
            <person name="Xu H."/>
            <person name="Wei S."/>
            <person name="He X."/>
            <person name="Fang L."/>
            <person name="Zhang Z."/>
            <person name="Zhang Y."/>
            <person name="Huang X."/>
            <person name="Su Z."/>
            <person name="Tong W."/>
            <person name="Li J."/>
            <person name="Tong Z."/>
            <person name="Li S."/>
            <person name="Ye J."/>
            <person name="Wang L."/>
            <person name="Fang L."/>
            <person name="Lei T."/>
            <person name="Chen C."/>
            <person name="Chen H."/>
            <person name="Xu Z."/>
            <person name="Li H."/>
            <person name="Huang H."/>
            <person name="Zhang F."/>
            <person name="Xu H."/>
            <person name="Li N."/>
            <person name="Zhao C."/>
            <person name="Li S."/>
            <person name="Dong L."/>
            <person name="Huang Y."/>
            <person name="Li L."/>
            <person name="Xi Y."/>
            <person name="Qi Q."/>
            <person name="Li W."/>
            <person name="Zhang B."/>
            <person name="Hu W."/>
            <person name="Zhang Y."/>
            <person name="Tian X."/>
            <person name="Jiao Y."/>
            <person name="Liang X."/>
            <person name="Jin J."/>
            <person name="Gao L."/>
            <person name="Zheng W."/>
            <person name="Hao B."/>
            <person name="Liu S."/>
            <person name="Wang W."/>
            <person name="Yuan L."/>
            <person name="Cao M."/>
            <person name="McDermott J."/>
            <person name="Samudrala R."/>
            <person name="Wang J."/>
            <person name="Wong G.K."/>
            <person name="Yang H."/>
        </authorList>
    </citation>
    <scope>NUCLEOTIDE SEQUENCE [LARGE SCALE GENOMIC DNA]</scope>
</reference>
<proteinExistence type="predicted"/>
<dbReference type="Pfam" id="PF14223">
    <property type="entry name" value="Retrotran_gag_2"/>
    <property type="match status" value="1"/>
</dbReference>
<dbReference type="PROSITE" id="PS50158">
    <property type="entry name" value="ZF_CCHC"/>
    <property type="match status" value="1"/>
</dbReference>
<dbReference type="Pfam" id="PF00098">
    <property type="entry name" value="zf-CCHC"/>
    <property type="match status" value="1"/>
</dbReference>